<dbReference type="EMBL" id="AP022598">
    <property type="protein sequence ID" value="BBY78443.1"/>
    <property type="molecule type" value="Genomic_DNA"/>
</dbReference>
<accession>A0A7I7UC14</accession>
<dbReference type="InterPro" id="IPR025336">
    <property type="entry name" value="SCO4226-like"/>
</dbReference>
<dbReference type="Pfam" id="PF14026">
    <property type="entry name" value="SCO4226-like"/>
    <property type="match status" value="1"/>
</dbReference>
<dbReference type="AlphaFoldDB" id="A0A7I7UC14"/>
<gene>
    <name evidence="1" type="ORF">MPRF_53420</name>
</gene>
<evidence type="ECO:0000313" key="1">
    <source>
        <dbReference type="EMBL" id="BBY78443.1"/>
    </source>
</evidence>
<reference evidence="1 2" key="1">
    <citation type="journal article" date="2019" name="Emerg. Microbes Infect.">
        <title>Comprehensive subspecies identification of 175 nontuberculous mycobacteria species based on 7547 genomic profiles.</title>
        <authorList>
            <person name="Matsumoto Y."/>
            <person name="Kinjo T."/>
            <person name="Motooka D."/>
            <person name="Nabeya D."/>
            <person name="Jung N."/>
            <person name="Uechi K."/>
            <person name="Horii T."/>
            <person name="Iida T."/>
            <person name="Fujita J."/>
            <person name="Nakamura S."/>
        </authorList>
    </citation>
    <scope>NUCLEOTIDE SEQUENCE [LARGE SCALE GENOMIC DNA]</scope>
    <source>
        <strain evidence="1 2">JCM 6367</strain>
    </source>
</reference>
<proteinExistence type="predicted"/>
<name>A0A7I7UC14_MYCPF</name>
<protein>
    <recommendedName>
        <fullName evidence="3">DUF4242 domain-containing protein</fullName>
    </recommendedName>
</protein>
<sequence>MVGGIWVTIADDRGGAAGALSVDGRTGHRPIAEQEGVMPRFLIERDIPGASGLTETQLAEIAEKSIAAMESLGVPYRWITSYVAGDKVYCVHEADDEDAIREHARRGGFPATVVSVVANEFGPHTARLRV</sequence>
<evidence type="ECO:0000313" key="2">
    <source>
        <dbReference type="Proteomes" id="UP000466554"/>
    </source>
</evidence>
<organism evidence="1 2">
    <name type="scientific">Mycolicibacterium parafortuitum</name>
    <name type="common">Mycobacterium parafortuitum</name>
    <dbReference type="NCBI Taxonomy" id="39692"/>
    <lineage>
        <taxon>Bacteria</taxon>
        <taxon>Bacillati</taxon>
        <taxon>Actinomycetota</taxon>
        <taxon>Actinomycetes</taxon>
        <taxon>Mycobacteriales</taxon>
        <taxon>Mycobacteriaceae</taxon>
        <taxon>Mycolicibacterium</taxon>
    </lineage>
</organism>
<evidence type="ECO:0008006" key="3">
    <source>
        <dbReference type="Google" id="ProtNLM"/>
    </source>
</evidence>
<dbReference type="Gene3D" id="3.30.70.3090">
    <property type="entry name" value="ORF SCO4226, nickel-binding ferredoxin-like monomer"/>
    <property type="match status" value="1"/>
</dbReference>
<dbReference type="Proteomes" id="UP000466554">
    <property type="component" value="Chromosome"/>
</dbReference>
<dbReference type="InterPro" id="IPR042557">
    <property type="entry name" value="SCO4226"/>
</dbReference>